<dbReference type="CDD" id="cd00586">
    <property type="entry name" value="4HBT"/>
    <property type="match status" value="1"/>
</dbReference>
<dbReference type="InterPro" id="IPR029069">
    <property type="entry name" value="HotDog_dom_sf"/>
</dbReference>
<dbReference type="Pfam" id="PF13279">
    <property type="entry name" value="4HBT_2"/>
    <property type="match status" value="1"/>
</dbReference>
<evidence type="ECO:0000256" key="1">
    <source>
        <dbReference type="ARBA" id="ARBA00005953"/>
    </source>
</evidence>
<dbReference type="PANTHER" id="PTHR31793">
    <property type="entry name" value="4-HYDROXYBENZOYL-COA THIOESTERASE FAMILY MEMBER"/>
    <property type="match status" value="1"/>
</dbReference>
<dbReference type="EMBL" id="BMFD01000016">
    <property type="protein sequence ID" value="GGC51177.1"/>
    <property type="molecule type" value="Genomic_DNA"/>
</dbReference>
<name>A0ABQ1N2E3_9BACT</name>
<protein>
    <submittedName>
        <fullName evidence="3">Thioesterase</fullName>
    </submittedName>
</protein>
<dbReference type="SUPFAM" id="SSF54637">
    <property type="entry name" value="Thioesterase/thiol ester dehydrase-isomerase"/>
    <property type="match status" value="1"/>
</dbReference>
<gene>
    <name evidence="3" type="ORF">GCM10010993_32130</name>
</gene>
<proteinExistence type="inferred from homology"/>
<comment type="similarity">
    <text evidence="1">Belongs to the 4-hydroxybenzoyl-CoA thioesterase family.</text>
</comment>
<keyword evidence="4" id="KW-1185">Reference proteome</keyword>
<dbReference type="RefSeq" id="WP_188444128.1">
    <property type="nucleotide sequence ID" value="NZ_BMFD01000016.1"/>
</dbReference>
<accession>A0ABQ1N2E3</accession>
<sequence length="149" mass="16687">MKKYIIEEVKASFSFSVPIQVRFSDIDGYMHVNNGIYFNYFEHARAQYLFQVCNWNIMSVGTVVANVNINYFSPIHAQDSPVAYVNISHIGNTSFVMEQVILGKTPSGEEKIFASANVTMVSVDMKTMKPVPVPEEYIAKMKNTASTAG</sequence>
<organism evidence="3 4">
    <name type="scientific">Belliella aquatica</name>
    <dbReference type="NCBI Taxonomy" id="1323734"/>
    <lineage>
        <taxon>Bacteria</taxon>
        <taxon>Pseudomonadati</taxon>
        <taxon>Bacteroidota</taxon>
        <taxon>Cytophagia</taxon>
        <taxon>Cytophagales</taxon>
        <taxon>Cyclobacteriaceae</taxon>
        <taxon>Belliella</taxon>
    </lineage>
</organism>
<evidence type="ECO:0000256" key="2">
    <source>
        <dbReference type="ARBA" id="ARBA00022801"/>
    </source>
</evidence>
<reference evidence="4" key="1">
    <citation type="journal article" date="2019" name="Int. J. Syst. Evol. Microbiol.">
        <title>The Global Catalogue of Microorganisms (GCM) 10K type strain sequencing project: providing services to taxonomists for standard genome sequencing and annotation.</title>
        <authorList>
            <consortium name="The Broad Institute Genomics Platform"/>
            <consortium name="The Broad Institute Genome Sequencing Center for Infectious Disease"/>
            <person name="Wu L."/>
            <person name="Ma J."/>
        </authorList>
    </citation>
    <scope>NUCLEOTIDE SEQUENCE [LARGE SCALE GENOMIC DNA]</scope>
    <source>
        <strain evidence="4">CGMCC 1.12479</strain>
    </source>
</reference>
<dbReference type="Gene3D" id="3.10.129.10">
    <property type="entry name" value="Hotdog Thioesterase"/>
    <property type="match status" value="1"/>
</dbReference>
<dbReference type="Proteomes" id="UP000635885">
    <property type="component" value="Unassembled WGS sequence"/>
</dbReference>
<keyword evidence="2" id="KW-0378">Hydrolase</keyword>
<dbReference type="InterPro" id="IPR050563">
    <property type="entry name" value="4-hydroxybenzoyl-CoA_TE"/>
</dbReference>
<dbReference type="PANTHER" id="PTHR31793:SF27">
    <property type="entry name" value="NOVEL THIOESTERASE SUPERFAMILY DOMAIN AND SAPOSIN A-TYPE DOMAIN CONTAINING PROTEIN (0610012H03RIK)"/>
    <property type="match status" value="1"/>
</dbReference>
<evidence type="ECO:0000313" key="4">
    <source>
        <dbReference type="Proteomes" id="UP000635885"/>
    </source>
</evidence>
<comment type="caution">
    <text evidence="3">The sequence shown here is derived from an EMBL/GenBank/DDBJ whole genome shotgun (WGS) entry which is preliminary data.</text>
</comment>
<evidence type="ECO:0000313" key="3">
    <source>
        <dbReference type="EMBL" id="GGC51177.1"/>
    </source>
</evidence>